<dbReference type="InterPro" id="IPR001433">
    <property type="entry name" value="OxRdtase_FAD/NAD-bd"/>
</dbReference>
<evidence type="ECO:0000256" key="1">
    <source>
        <dbReference type="ARBA" id="ARBA00001974"/>
    </source>
</evidence>
<organism evidence="7 8">
    <name type="scientific">Flagellimonas lutimaris</name>
    <dbReference type="NCBI Taxonomy" id="475082"/>
    <lineage>
        <taxon>Bacteria</taxon>
        <taxon>Pseudomonadati</taxon>
        <taxon>Bacteroidota</taxon>
        <taxon>Flavobacteriia</taxon>
        <taxon>Flavobacteriales</taxon>
        <taxon>Flavobacteriaceae</taxon>
        <taxon>Flagellimonas</taxon>
    </lineage>
</organism>
<comment type="caution">
    <text evidence="7">The sequence shown here is derived from an EMBL/GenBank/DDBJ whole genome shotgun (WGS) entry which is preliminary data.</text>
</comment>
<gene>
    <name evidence="7" type="ORF">D2V08_14955</name>
</gene>
<evidence type="ECO:0000256" key="4">
    <source>
        <dbReference type="ARBA" id="ARBA00022857"/>
    </source>
</evidence>
<dbReference type="PROSITE" id="PS51384">
    <property type="entry name" value="FAD_FR"/>
    <property type="match status" value="1"/>
</dbReference>
<dbReference type="InterPro" id="IPR017938">
    <property type="entry name" value="Riboflavin_synthase-like_b-brl"/>
</dbReference>
<dbReference type="PANTHER" id="PTHR43314">
    <property type="match status" value="1"/>
</dbReference>
<dbReference type="RefSeq" id="WP_119609003.1">
    <property type="nucleotide sequence ID" value="NZ_QXFH01000077.1"/>
</dbReference>
<dbReference type="InterPro" id="IPR017927">
    <property type="entry name" value="FAD-bd_FR_type"/>
</dbReference>
<proteinExistence type="predicted"/>
<dbReference type="PRINTS" id="PR00371">
    <property type="entry name" value="FPNCR"/>
</dbReference>
<dbReference type="InterPro" id="IPR015701">
    <property type="entry name" value="FNR"/>
</dbReference>
<keyword evidence="8" id="KW-1185">Reference proteome</keyword>
<dbReference type="OrthoDB" id="9789468at2"/>
<evidence type="ECO:0000256" key="2">
    <source>
        <dbReference type="ARBA" id="ARBA00022630"/>
    </source>
</evidence>
<evidence type="ECO:0000256" key="5">
    <source>
        <dbReference type="ARBA" id="ARBA00023002"/>
    </source>
</evidence>
<keyword evidence="2" id="KW-0285">Flavoprotein</keyword>
<evidence type="ECO:0000256" key="3">
    <source>
        <dbReference type="ARBA" id="ARBA00022827"/>
    </source>
</evidence>
<accession>A0A3A1N3C4</accession>
<dbReference type="Gene3D" id="3.40.50.80">
    <property type="entry name" value="Nucleotide-binding domain of ferredoxin-NADP reductase (FNR) module"/>
    <property type="match status" value="1"/>
</dbReference>
<dbReference type="SUPFAM" id="SSF52343">
    <property type="entry name" value="Ferredoxin reductase-like, C-terminal NADP-linked domain"/>
    <property type="match status" value="1"/>
</dbReference>
<protein>
    <submittedName>
        <fullName evidence="7">Ferredoxin-NADP reductase</fullName>
    </submittedName>
</protein>
<evidence type="ECO:0000313" key="8">
    <source>
        <dbReference type="Proteomes" id="UP000266067"/>
    </source>
</evidence>
<keyword evidence="3" id="KW-0274">FAD</keyword>
<reference evidence="7 8" key="1">
    <citation type="submission" date="2018-08" db="EMBL/GenBank/DDBJ databases">
        <title>Proposal of Muricauda 72 sp.nov. and Muricauda NH166 sp.nov., isolated from seawater.</title>
        <authorList>
            <person name="Cheng H."/>
            <person name="Wu Y.-H."/>
            <person name="Guo L.-L."/>
            <person name="Xu X.-W."/>
        </authorList>
    </citation>
    <scope>NUCLEOTIDE SEQUENCE [LARGE SCALE GENOMIC DNA]</scope>
    <source>
        <strain evidence="7 8">KCTC 22173</strain>
    </source>
</reference>
<dbReference type="EMBL" id="QXFH01000077">
    <property type="protein sequence ID" value="RIV30397.1"/>
    <property type="molecule type" value="Genomic_DNA"/>
</dbReference>
<sequence length="285" mass="32690">MAHLSDFDTEKRYKAVVKNTVRLTPPDTDEVREIVLEVKNPEFDCEVDQSFGVLVKSNGEFGNTLHHRLYSVADLPKHVKGNPQLTMLVKRCSYVDEFSGEEYEGISSNYLCDRKKGDEITVTGPFQLPFRVPEDKTANLILIGMGTGIAPFRAFIKHIYKNVKDWEGKIRLFYGARSGLELLYLNDKDGDLTNYYDEDTFEAFHALSPRPYWADPIELEKALEGQTKELKELLSKSNTYIYVAGYEKILDKLNKAFSKILGSEEAWRLRKAELIAGRKWAEIIF</sequence>
<dbReference type="AlphaFoldDB" id="A0A3A1N3C4"/>
<dbReference type="Proteomes" id="UP000266067">
    <property type="component" value="Unassembled WGS sequence"/>
</dbReference>
<dbReference type="GO" id="GO:0016491">
    <property type="term" value="F:oxidoreductase activity"/>
    <property type="evidence" value="ECO:0007669"/>
    <property type="project" value="UniProtKB-KW"/>
</dbReference>
<dbReference type="InterPro" id="IPR001709">
    <property type="entry name" value="Flavoprot_Pyr_Nucl_cyt_Rdtase"/>
</dbReference>
<evidence type="ECO:0000259" key="6">
    <source>
        <dbReference type="PROSITE" id="PS51384"/>
    </source>
</evidence>
<name>A0A3A1N3C4_9FLAO</name>
<dbReference type="Gene3D" id="2.40.30.10">
    <property type="entry name" value="Translation factors"/>
    <property type="match status" value="1"/>
</dbReference>
<evidence type="ECO:0000313" key="7">
    <source>
        <dbReference type="EMBL" id="RIV30397.1"/>
    </source>
</evidence>
<keyword evidence="4" id="KW-0521">NADP</keyword>
<keyword evidence="5" id="KW-0560">Oxidoreductase</keyword>
<feature type="domain" description="FAD-binding FR-type" evidence="6">
    <location>
        <begin position="10"/>
        <end position="132"/>
    </location>
</feature>
<dbReference type="InterPro" id="IPR039261">
    <property type="entry name" value="FNR_nucleotide-bd"/>
</dbReference>
<comment type="cofactor">
    <cofactor evidence="1">
        <name>FAD</name>
        <dbReference type="ChEBI" id="CHEBI:57692"/>
    </cofactor>
</comment>
<dbReference type="Pfam" id="PF00175">
    <property type="entry name" value="NAD_binding_1"/>
    <property type="match status" value="1"/>
</dbReference>
<dbReference type="SUPFAM" id="SSF63380">
    <property type="entry name" value="Riboflavin synthase domain-like"/>
    <property type="match status" value="1"/>
</dbReference>